<keyword evidence="5" id="KW-0249">Electron transport</keyword>
<dbReference type="EMBL" id="BDSG01000112">
    <property type="protein sequence ID" value="GBL12051.1"/>
    <property type="molecule type" value="Genomic_DNA"/>
</dbReference>
<accession>A0A2Z6UWN7</accession>
<gene>
    <name evidence="10" type="ORF">MSj_03561</name>
</gene>
<dbReference type="PANTHER" id="PTHR43112">
    <property type="entry name" value="FERREDOXIN"/>
    <property type="match status" value="1"/>
</dbReference>
<keyword evidence="4" id="KW-0479">Metal-binding</keyword>
<name>A0A2Z6UWN7_MICAE</name>
<proteinExistence type="inferred from homology"/>
<dbReference type="InterPro" id="IPR036010">
    <property type="entry name" value="2Fe-2S_ferredoxin-like_sf"/>
</dbReference>
<dbReference type="PROSITE" id="PS00197">
    <property type="entry name" value="2FE2S_FER_1"/>
    <property type="match status" value="1"/>
</dbReference>
<evidence type="ECO:0000256" key="3">
    <source>
        <dbReference type="ARBA" id="ARBA00022714"/>
    </source>
</evidence>
<feature type="domain" description="2Fe-2S ferredoxin-type" evidence="9">
    <location>
        <begin position="5"/>
        <end position="95"/>
    </location>
</feature>
<evidence type="ECO:0000256" key="8">
    <source>
        <dbReference type="ARBA" id="ARBA00034078"/>
    </source>
</evidence>
<evidence type="ECO:0000256" key="4">
    <source>
        <dbReference type="ARBA" id="ARBA00022723"/>
    </source>
</evidence>
<dbReference type="Proteomes" id="UP000248272">
    <property type="component" value="Unassembled WGS sequence"/>
</dbReference>
<dbReference type="GO" id="GO:0051537">
    <property type="term" value="F:2 iron, 2 sulfur cluster binding"/>
    <property type="evidence" value="ECO:0007669"/>
    <property type="project" value="UniProtKB-KW"/>
</dbReference>
<sequence length="105" mass="11332">MTTTYKVEISHLGTIQTIEVREDQTILQAAYDAGIDLPSSCNAGVCTTCAAQLSQGSVEQGEGMGLSPDLQKEGYALLCVAYPRSDIKLESGKEEVVYQRQFGKP</sequence>
<dbReference type="NCBIfam" id="TIGR02008">
    <property type="entry name" value="fdx_plant"/>
    <property type="match status" value="1"/>
</dbReference>
<keyword evidence="6" id="KW-0408">Iron</keyword>
<dbReference type="GO" id="GO:0022900">
    <property type="term" value="P:electron transport chain"/>
    <property type="evidence" value="ECO:0007669"/>
    <property type="project" value="InterPro"/>
</dbReference>
<evidence type="ECO:0000256" key="2">
    <source>
        <dbReference type="ARBA" id="ARBA00022448"/>
    </source>
</evidence>
<dbReference type="GO" id="GO:0009055">
    <property type="term" value="F:electron transfer activity"/>
    <property type="evidence" value="ECO:0007669"/>
    <property type="project" value="InterPro"/>
</dbReference>
<evidence type="ECO:0000256" key="6">
    <source>
        <dbReference type="ARBA" id="ARBA00023004"/>
    </source>
</evidence>
<evidence type="ECO:0000313" key="10">
    <source>
        <dbReference type="EMBL" id="GBL12051.1"/>
    </source>
</evidence>
<dbReference type="Pfam" id="PF00111">
    <property type="entry name" value="Fer2"/>
    <property type="match status" value="1"/>
</dbReference>
<keyword evidence="2" id="KW-0813">Transport</keyword>
<dbReference type="InterPro" id="IPR010241">
    <property type="entry name" value="Fd_pln"/>
</dbReference>
<evidence type="ECO:0000259" key="9">
    <source>
        <dbReference type="PROSITE" id="PS51085"/>
    </source>
</evidence>
<dbReference type="GO" id="GO:0046872">
    <property type="term" value="F:metal ion binding"/>
    <property type="evidence" value="ECO:0007669"/>
    <property type="project" value="UniProtKB-KW"/>
</dbReference>
<dbReference type="RefSeq" id="WP_002746781.1">
    <property type="nucleotide sequence ID" value="NZ_BDSG01000112.1"/>
</dbReference>
<comment type="caution">
    <text evidence="10">The sequence shown here is derived from an EMBL/GenBank/DDBJ whole genome shotgun (WGS) entry which is preliminary data.</text>
</comment>
<keyword evidence="7" id="KW-0411">Iron-sulfur</keyword>
<evidence type="ECO:0000313" key="11">
    <source>
        <dbReference type="Proteomes" id="UP000248272"/>
    </source>
</evidence>
<keyword evidence="3" id="KW-0001">2Fe-2S</keyword>
<organism evidence="10 11">
    <name type="scientific">Microcystis aeruginosa Sj</name>
    <dbReference type="NCBI Taxonomy" id="1979544"/>
    <lineage>
        <taxon>Bacteria</taxon>
        <taxon>Bacillati</taxon>
        <taxon>Cyanobacteriota</taxon>
        <taxon>Cyanophyceae</taxon>
        <taxon>Oscillatoriophycideae</taxon>
        <taxon>Chroococcales</taxon>
        <taxon>Microcystaceae</taxon>
        <taxon>Microcystis</taxon>
    </lineage>
</organism>
<dbReference type="PROSITE" id="PS51085">
    <property type="entry name" value="2FE2S_FER_2"/>
    <property type="match status" value="1"/>
</dbReference>
<comment type="cofactor">
    <cofactor evidence="8">
        <name>[2Fe-2S] cluster</name>
        <dbReference type="ChEBI" id="CHEBI:190135"/>
    </cofactor>
</comment>
<comment type="similarity">
    <text evidence="1">Belongs to the 2Fe2S plant-type ferredoxin family.</text>
</comment>
<dbReference type="CDD" id="cd00207">
    <property type="entry name" value="fer2"/>
    <property type="match status" value="1"/>
</dbReference>
<dbReference type="InterPro" id="IPR006058">
    <property type="entry name" value="2Fe2S_fd_BS"/>
</dbReference>
<dbReference type="PANTHER" id="PTHR43112:SF10">
    <property type="entry name" value="FERREDOXIN C 2, CHLOROPLASTIC"/>
    <property type="match status" value="1"/>
</dbReference>
<dbReference type="SUPFAM" id="SSF54292">
    <property type="entry name" value="2Fe-2S ferredoxin-like"/>
    <property type="match status" value="1"/>
</dbReference>
<evidence type="ECO:0000256" key="7">
    <source>
        <dbReference type="ARBA" id="ARBA00023014"/>
    </source>
</evidence>
<dbReference type="InterPro" id="IPR001041">
    <property type="entry name" value="2Fe-2S_ferredoxin-type"/>
</dbReference>
<dbReference type="Gene3D" id="3.10.20.30">
    <property type="match status" value="1"/>
</dbReference>
<evidence type="ECO:0000256" key="5">
    <source>
        <dbReference type="ARBA" id="ARBA00022982"/>
    </source>
</evidence>
<evidence type="ECO:0000256" key="1">
    <source>
        <dbReference type="ARBA" id="ARBA00007874"/>
    </source>
</evidence>
<reference evidence="10 11" key="1">
    <citation type="journal article" date="2018" name="Front. Microbiol.">
        <title>Adaptation of the Freshwater Bloom-Forming Cyanobacterium Microcystis aeruginosa to Brackish Water Is Driven by Recent Horizontal Transfer of Sucrose Genes.</title>
        <authorList>
            <person name="Tanabe Y."/>
            <person name="Hodoki Y."/>
            <person name="Sano T."/>
            <person name="Tada K."/>
            <person name="Watanabe M.M."/>
        </authorList>
    </citation>
    <scope>NUCLEOTIDE SEQUENCE [LARGE SCALE GENOMIC DNA]</scope>
    <source>
        <strain evidence="10 11">Sj</strain>
    </source>
</reference>
<dbReference type="InterPro" id="IPR012675">
    <property type="entry name" value="Beta-grasp_dom_sf"/>
</dbReference>
<dbReference type="AlphaFoldDB" id="A0A2Z6UWN7"/>
<protein>
    <submittedName>
        <fullName evidence="10">Ferredoxin-1</fullName>
    </submittedName>
</protein>